<comment type="caution">
    <text evidence="1">The sequence shown here is derived from an EMBL/GenBank/DDBJ whole genome shotgun (WGS) entry which is preliminary data.</text>
</comment>
<evidence type="ECO:0000313" key="1">
    <source>
        <dbReference type="EMBL" id="GMN36562.1"/>
    </source>
</evidence>
<accession>A0AA87ZLE8</accession>
<evidence type="ECO:0000313" key="2">
    <source>
        <dbReference type="Proteomes" id="UP001187192"/>
    </source>
</evidence>
<keyword evidence="2" id="KW-1185">Reference proteome</keyword>
<organism evidence="1 2">
    <name type="scientific">Ficus carica</name>
    <name type="common">Common fig</name>
    <dbReference type="NCBI Taxonomy" id="3494"/>
    <lineage>
        <taxon>Eukaryota</taxon>
        <taxon>Viridiplantae</taxon>
        <taxon>Streptophyta</taxon>
        <taxon>Embryophyta</taxon>
        <taxon>Tracheophyta</taxon>
        <taxon>Spermatophyta</taxon>
        <taxon>Magnoliopsida</taxon>
        <taxon>eudicotyledons</taxon>
        <taxon>Gunneridae</taxon>
        <taxon>Pentapetalae</taxon>
        <taxon>rosids</taxon>
        <taxon>fabids</taxon>
        <taxon>Rosales</taxon>
        <taxon>Moraceae</taxon>
        <taxon>Ficeae</taxon>
        <taxon>Ficus</taxon>
    </lineage>
</organism>
<dbReference type="EMBL" id="BTGU01002315">
    <property type="protein sequence ID" value="GMN36562.1"/>
    <property type="molecule type" value="Genomic_DNA"/>
</dbReference>
<proteinExistence type="predicted"/>
<gene>
    <name evidence="1" type="ORF">TIFTF001_042465</name>
</gene>
<dbReference type="Proteomes" id="UP001187192">
    <property type="component" value="Unassembled WGS sequence"/>
</dbReference>
<name>A0AA87ZLE8_FICCA</name>
<dbReference type="AlphaFoldDB" id="A0AA87ZLE8"/>
<protein>
    <submittedName>
        <fullName evidence="1">Uncharacterized protein</fullName>
    </submittedName>
</protein>
<reference evidence="1" key="1">
    <citation type="submission" date="2023-07" db="EMBL/GenBank/DDBJ databases">
        <title>draft genome sequence of fig (Ficus carica).</title>
        <authorList>
            <person name="Takahashi T."/>
            <person name="Nishimura K."/>
        </authorList>
    </citation>
    <scope>NUCLEOTIDE SEQUENCE</scope>
</reference>
<sequence length="142" mass="15227">MQNPLSGKSDLQGQDRRSCFGDVQLGNDMVAREEAGLGDGEGNAVLLGVENDGYGGIRRPSEVSGEREEVEEGERERECLSLGRVEIKGSYCVCLFGRPWRVNSLKLSSDARSGVTGLVKDNEFGGIWRPSYGSGEGKVVGG</sequence>